<accession>A0ABV6U8L0</accession>
<evidence type="ECO:0000256" key="1">
    <source>
        <dbReference type="SAM" id="SignalP"/>
    </source>
</evidence>
<proteinExistence type="predicted"/>
<dbReference type="RefSeq" id="WP_394302599.1">
    <property type="nucleotide sequence ID" value="NZ_JBHMQT010000043.1"/>
</dbReference>
<dbReference type="EMBL" id="JBHMQT010000043">
    <property type="protein sequence ID" value="MFC0864494.1"/>
    <property type="molecule type" value="Genomic_DNA"/>
</dbReference>
<keyword evidence="1" id="KW-0732">Signal</keyword>
<evidence type="ECO:0000313" key="3">
    <source>
        <dbReference type="Proteomes" id="UP001589870"/>
    </source>
</evidence>
<organism evidence="2 3">
    <name type="scientific">Sphaerimonospora cavernae</name>
    <dbReference type="NCBI Taxonomy" id="1740611"/>
    <lineage>
        <taxon>Bacteria</taxon>
        <taxon>Bacillati</taxon>
        <taxon>Actinomycetota</taxon>
        <taxon>Actinomycetes</taxon>
        <taxon>Streptosporangiales</taxon>
        <taxon>Streptosporangiaceae</taxon>
        <taxon>Sphaerimonospora</taxon>
    </lineage>
</organism>
<gene>
    <name evidence="2" type="ORF">ACFHYQ_19565</name>
</gene>
<protein>
    <submittedName>
        <fullName evidence="2">Uncharacterized protein</fullName>
    </submittedName>
</protein>
<name>A0ABV6U8L0_9ACTN</name>
<keyword evidence="3" id="KW-1185">Reference proteome</keyword>
<comment type="caution">
    <text evidence="2">The sequence shown here is derived from an EMBL/GenBank/DDBJ whole genome shotgun (WGS) entry which is preliminary data.</text>
</comment>
<sequence>MRLRTSLTALLSATAVAVTLTAATTSPANAAAIPKFKQPKVFGTSFQKDPRHDFTKRISPRHDGVLRGWITRHRGGIAEYEPIKWAKGKHTEGRFVGPPEGDVTRYASPISKNVTFYSSYGCRGGDGGVTVDSRGVGDKRCSRKEFFSRLKDRHPALITVYRGKIVKFQEIYVP</sequence>
<reference evidence="2 3" key="1">
    <citation type="submission" date="2024-09" db="EMBL/GenBank/DDBJ databases">
        <authorList>
            <person name="Sun Q."/>
            <person name="Mori K."/>
        </authorList>
    </citation>
    <scope>NUCLEOTIDE SEQUENCE [LARGE SCALE GENOMIC DNA]</scope>
    <source>
        <strain evidence="2 3">TBRC 1851</strain>
    </source>
</reference>
<dbReference type="Proteomes" id="UP001589870">
    <property type="component" value="Unassembled WGS sequence"/>
</dbReference>
<feature type="chain" id="PRO_5045574967" evidence="1">
    <location>
        <begin position="31"/>
        <end position="174"/>
    </location>
</feature>
<feature type="signal peptide" evidence="1">
    <location>
        <begin position="1"/>
        <end position="30"/>
    </location>
</feature>
<evidence type="ECO:0000313" key="2">
    <source>
        <dbReference type="EMBL" id="MFC0864494.1"/>
    </source>
</evidence>